<proteinExistence type="predicted"/>
<dbReference type="PANTHER" id="PTHR46680">
    <property type="entry name" value="NF-KAPPA-B INHIBITOR ALPHA"/>
    <property type="match status" value="1"/>
</dbReference>
<name>A0A6B2FZC0_MYXSQ</name>
<dbReference type="PANTHER" id="PTHR46680:SF3">
    <property type="entry name" value="NF-KAPPA-B INHIBITOR CACTUS"/>
    <property type="match status" value="1"/>
</dbReference>
<evidence type="ECO:0000313" key="4">
    <source>
        <dbReference type="EMBL" id="NDJ95666.1"/>
    </source>
</evidence>
<dbReference type="Pfam" id="PF12796">
    <property type="entry name" value="Ank_2"/>
    <property type="match status" value="3"/>
</dbReference>
<dbReference type="GO" id="GO:0071356">
    <property type="term" value="P:cellular response to tumor necrosis factor"/>
    <property type="evidence" value="ECO:0007669"/>
    <property type="project" value="TreeGrafter"/>
</dbReference>
<dbReference type="EMBL" id="GHBR01000058">
    <property type="protein sequence ID" value="NDJ95666.1"/>
    <property type="molecule type" value="Transcribed_RNA"/>
</dbReference>
<dbReference type="GO" id="GO:0051059">
    <property type="term" value="F:NF-kappaB binding"/>
    <property type="evidence" value="ECO:0007669"/>
    <property type="project" value="TreeGrafter"/>
</dbReference>
<evidence type="ECO:0000256" key="2">
    <source>
        <dbReference type="ARBA" id="ARBA00023043"/>
    </source>
</evidence>
<dbReference type="SMART" id="SM00248">
    <property type="entry name" value="ANK"/>
    <property type="match status" value="10"/>
</dbReference>
<keyword evidence="1" id="KW-0677">Repeat</keyword>
<feature type="repeat" description="ANK" evidence="3">
    <location>
        <begin position="55"/>
        <end position="87"/>
    </location>
</feature>
<dbReference type="GO" id="GO:0005829">
    <property type="term" value="C:cytosol"/>
    <property type="evidence" value="ECO:0007669"/>
    <property type="project" value="TreeGrafter"/>
</dbReference>
<dbReference type="PROSITE" id="PS50297">
    <property type="entry name" value="ANK_REP_REGION"/>
    <property type="match status" value="2"/>
</dbReference>
<sequence length="380" mass="42439">MMMVDFKYSILEISPFHMAASRGEMYCFYKFNRKILNILLQYFENINFCTQEKLYGYTPVHLAASISNIDCLKALLEHSLTPQDLNIKTKDNLTALSISVLNKSSEALIRYLVKKGSHLNIPFSSHLISLIHVACIRGNSSILEFFLKSAADSNQITENRKSGALLCAQVGSLLCLKVLHKYEADFNLLDADMYSPLQWACIKGNNDIVDFLLQNIFPEEVFHGSIFSSLHCAVFNQSIHSVNAILEMKREIPQLFDIYLRTPLHYAVALDEPSIVESLLNSGASLSIKNSLGETPIHIAAVNHNRSILDVCLAHSCDLSIVDHNGNTALHLACLGGHKENAALLTTKMTQEEISIKNNQGEIAEYFSQKIRPVSDDCDS</sequence>
<accession>A0A6B2FZC0</accession>
<dbReference type="InterPro" id="IPR002110">
    <property type="entry name" value="Ankyrin_rpt"/>
</dbReference>
<protein>
    <submittedName>
        <fullName evidence="4">Serine/threonine-protein phosphatase 6 regulatory ankyrin repeat subunit A (Trinotate prediction)</fullName>
    </submittedName>
</protein>
<dbReference type="InterPro" id="IPR051070">
    <property type="entry name" value="NF-kappa-B_inhibitor"/>
</dbReference>
<feature type="repeat" description="ANK" evidence="3">
    <location>
        <begin position="292"/>
        <end position="324"/>
    </location>
</feature>
<feature type="repeat" description="ANK" evidence="3">
    <location>
        <begin position="259"/>
        <end position="291"/>
    </location>
</feature>
<reference evidence="4" key="1">
    <citation type="submission" date="2018-11" db="EMBL/GenBank/DDBJ databases">
        <title>Myxobolus squamalis genome and transcriptome.</title>
        <authorList>
            <person name="Yahalomi D."/>
            <person name="Atkinson S.D."/>
            <person name="Neuhof M."/>
            <person name="Chang E.S."/>
            <person name="Philippe H."/>
            <person name="Cartwright P."/>
            <person name="Bartholomew J.L."/>
            <person name="Huchon D."/>
        </authorList>
    </citation>
    <scope>NUCLEOTIDE SEQUENCE</scope>
    <source>
        <strain evidence="4">71B08</strain>
        <tissue evidence="4">Whole</tissue>
    </source>
</reference>
<dbReference type="Gene3D" id="1.25.40.20">
    <property type="entry name" value="Ankyrin repeat-containing domain"/>
    <property type="match status" value="2"/>
</dbReference>
<dbReference type="SUPFAM" id="SSF48403">
    <property type="entry name" value="Ankyrin repeat"/>
    <property type="match status" value="2"/>
</dbReference>
<dbReference type="PROSITE" id="PS50088">
    <property type="entry name" value="ANK_REPEAT"/>
    <property type="match status" value="3"/>
</dbReference>
<keyword evidence="2 3" id="KW-0040">ANK repeat</keyword>
<organism evidence="4">
    <name type="scientific">Myxobolus squamalis</name>
    <name type="common">Myxosporean</name>
    <dbReference type="NCBI Taxonomy" id="59785"/>
    <lineage>
        <taxon>Eukaryota</taxon>
        <taxon>Metazoa</taxon>
        <taxon>Cnidaria</taxon>
        <taxon>Myxozoa</taxon>
        <taxon>Myxosporea</taxon>
        <taxon>Bivalvulida</taxon>
        <taxon>Platysporina</taxon>
        <taxon>Myxobolidae</taxon>
        <taxon>Myxobolus</taxon>
    </lineage>
</organism>
<evidence type="ECO:0000256" key="1">
    <source>
        <dbReference type="ARBA" id="ARBA00022737"/>
    </source>
</evidence>
<dbReference type="AlphaFoldDB" id="A0A6B2FZC0"/>
<dbReference type="InterPro" id="IPR036770">
    <property type="entry name" value="Ankyrin_rpt-contain_sf"/>
</dbReference>
<evidence type="ECO:0000256" key="3">
    <source>
        <dbReference type="PROSITE-ProRule" id="PRU00023"/>
    </source>
</evidence>